<protein>
    <recommendedName>
        <fullName evidence="2">DAGKc domain-containing protein</fullName>
    </recommendedName>
</protein>
<feature type="compositionally biased region" description="Polar residues" evidence="1">
    <location>
        <begin position="146"/>
        <end position="156"/>
    </location>
</feature>
<dbReference type="InterPro" id="IPR001206">
    <property type="entry name" value="Diacylglycerol_kinase_cat_dom"/>
</dbReference>
<feature type="compositionally biased region" description="Basic and acidic residues" evidence="1">
    <location>
        <begin position="450"/>
        <end position="480"/>
    </location>
</feature>
<evidence type="ECO:0000256" key="1">
    <source>
        <dbReference type="SAM" id="MobiDB-lite"/>
    </source>
</evidence>
<dbReference type="VEuPathDB" id="VectorBase:MDOMA2_006168"/>
<dbReference type="PANTHER" id="PTHR12358">
    <property type="entry name" value="SPHINGOSINE KINASE"/>
    <property type="match status" value="1"/>
</dbReference>
<dbReference type="InterPro" id="IPR017438">
    <property type="entry name" value="ATP-NAD_kinase_N"/>
</dbReference>
<dbReference type="eggNOG" id="KOG1115">
    <property type="taxonomic scope" value="Eukaryota"/>
</dbReference>
<evidence type="ECO:0000259" key="2">
    <source>
        <dbReference type="PROSITE" id="PS50146"/>
    </source>
</evidence>
<dbReference type="Gene3D" id="3.40.50.10330">
    <property type="entry name" value="Probable inorganic polyphosphate/atp-NAD kinase, domain 1"/>
    <property type="match status" value="1"/>
</dbReference>
<feature type="region of interest" description="Disordered" evidence="1">
    <location>
        <begin position="136"/>
        <end position="156"/>
    </location>
</feature>
<proteinExistence type="predicted"/>
<dbReference type="EnsemblMetazoa" id="MDOA003934-RB">
    <property type="protein sequence ID" value="MDOA003934-PB"/>
    <property type="gene ID" value="MDOA003934"/>
</dbReference>
<dbReference type="OrthoDB" id="530923at2759"/>
<dbReference type="PANTHER" id="PTHR12358:SF111">
    <property type="entry name" value="CERAMIDE KINASE, ISOFORM A"/>
    <property type="match status" value="1"/>
</dbReference>
<dbReference type="InterPro" id="IPR045363">
    <property type="entry name" value="CERK_C"/>
</dbReference>
<feature type="region of interest" description="Disordered" evidence="1">
    <location>
        <begin position="1"/>
        <end position="28"/>
    </location>
</feature>
<feature type="compositionally biased region" description="Low complexity" evidence="1">
    <location>
        <begin position="518"/>
        <end position="530"/>
    </location>
</feature>
<organism evidence="3">
    <name type="scientific">Musca domestica</name>
    <name type="common">House fly</name>
    <dbReference type="NCBI Taxonomy" id="7370"/>
    <lineage>
        <taxon>Eukaryota</taxon>
        <taxon>Metazoa</taxon>
        <taxon>Ecdysozoa</taxon>
        <taxon>Arthropoda</taxon>
        <taxon>Hexapoda</taxon>
        <taxon>Insecta</taxon>
        <taxon>Pterygota</taxon>
        <taxon>Neoptera</taxon>
        <taxon>Endopterygota</taxon>
        <taxon>Diptera</taxon>
        <taxon>Brachycera</taxon>
        <taxon>Muscomorpha</taxon>
        <taxon>Muscoidea</taxon>
        <taxon>Muscidae</taxon>
        <taxon>Musca</taxon>
    </lineage>
</organism>
<accession>A0A1I8ME26</accession>
<dbReference type="InterPro" id="IPR050187">
    <property type="entry name" value="Lipid_Phosphate_FormReg"/>
</dbReference>
<gene>
    <name evidence="3" type="primary">101894449</name>
</gene>
<sequence>MVSSNHKSHTENMESKQQRHQQQQQRHHQSVSCDILLNTFQIKKKRYKVLLNYDHLVWERSDAKHCQTINNSGINEKNLTPTVAAQGINVAAAQKEAEYEREQLSQRASYGNCSNVVHLREVIRVSKGTTKSATVRNAHNPLNEGGVNSQPSQGATTPKDTFLSIYYAERIVASPTDCNRWHIRRLTLHNKDPYIVAKWFDNLQNLVENSRQTRIKRLLVFINPYGGRKMGLQVYERSCKSTFQLAGIDASCIITQRANQIRDILMSHDLTPFDAVCCVGGDGTVAEMINGLLMRSMQDAGVCLRRPDNIPKPSLPVGIIPAGSTDTVAYSLHGTSDPQTAAIHLVLGRKRGLDVCSIRNADGIIRFFASTMGYGYLGDVAAKSEKYRWMGTKRYEYTGVKSFLLNRGYEAEVKILLSEDEPDGGDATTPEIICNVNCETCKPDTSTDIDMDKPSSSKTSLHSDQKVETKRSNHTLDYKHSQPLGGNNYCDIQDSTNKQKNPIVDSSDVNLALEERSNSPSSSSLSNSDNMQQQEQYEFPSSEAQSNGNVPKWRIIRGEFFMVTTTNITCACSRSPNGMSKYCHLGDGHLDVILVRKSNMFNNLRFAINTMARNGDIRTLPFVEIYRTKQFIFNAKPNMTPQDYNSIRGSCQPIADSYAEAETNLPNNIYSSWNCDGEVITDLEITLTSHRQLIDVFMRGPYIYSKPSKNPESNSIFCCCHSDS</sequence>
<dbReference type="GO" id="GO:0001729">
    <property type="term" value="F:ceramide kinase activity"/>
    <property type="evidence" value="ECO:0007669"/>
    <property type="project" value="TreeGrafter"/>
</dbReference>
<dbReference type="Pfam" id="PF00781">
    <property type="entry name" value="DAGK_cat"/>
    <property type="match status" value="1"/>
</dbReference>
<dbReference type="Gene3D" id="2.60.200.40">
    <property type="match status" value="1"/>
</dbReference>
<dbReference type="InterPro" id="IPR016064">
    <property type="entry name" value="NAD/diacylglycerol_kinase_sf"/>
</dbReference>
<feature type="domain" description="DAGKc" evidence="2">
    <location>
        <begin position="213"/>
        <end position="362"/>
    </location>
</feature>
<reference evidence="3" key="1">
    <citation type="submission" date="2020-05" db="UniProtKB">
        <authorList>
            <consortium name="EnsemblMetazoa"/>
        </authorList>
    </citation>
    <scope>IDENTIFICATION</scope>
    <source>
        <strain evidence="3">Aabys</strain>
    </source>
</reference>
<dbReference type="PROSITE" id="PS50146">
    <property type="entry name" value="DAGK"/>
    <property type="match status" value="1"/>
</dbReference>
<evidence type="ECO:0000313" key="3">
    <source>
        <dbReference type="EnsemblMetazoa" id="MDOA003934-PB"/>
    </source>
</evidence>
<name>A0A1I8ME26_MUSDO</name>
<dbReference type="Pfam" id="PF19280">
    <property type="entry name" value="CERK_C"/>
    <property type="match status" value="1"/>
</dbReference>
<dbReference type="SMART" id="SM00046">
    <property type="entry name" value="DAGKc"/>
    <property type="match status" value="1"/>
</dbReference>
<dbReference type="GO" id="GO:0006672">
    <property type="term" value="P:ceramide metabolic process"/>
    <property type="evidence" value="ECO:0007669"/>
    <property type="project" value="TreeGrafter"/>
</dbReference>
<dbReference type="VEuPathDB" id="VectorBase:MDOA003934"/>
<dbReference type="GO" id="GO:0016020">
    <property type="term" value="C:membrane"/>
    <property type="evidence" value="ECO:0007669"/>
    <property type="project" value="GOC"/>
</dbReference>
<dbReference type="SUPFAM" id="SSF111331">
    <property type="entry name" value="NAD kinase/diacylglycerol kinase-like"/>
    <property type="match status" value="1"/>
</dbReference>
<dbReference type="AlphaFoldDB" id="A0A1I8ME26"/>
<feature type="compositionally biased region" description="Basic and acidic residues" evidence="1">
    <location>
        <begin position="8"/>
        <end position="17"/>
    </location>
</feature>
<feature type="region of interest" description="Disordered" evidence="1">
    <location>
        <begin position="445"/>
        <end position="548"/>
    </location>
</feature>
<dbReference type="STRING" id="7370.A0A1I8ME26"/>